<dbReference type="HOGENOM" id="CLU_1696505_0_0_1"/>
<sequence length="155" mass="17065">MGRFRSSCQHVSSVLKSALQVLPSSATHAAASSDPEHHILRQRSRRVRAILPRARVSCLRQPGRIFPPLDHEMSAKRGFARSFSHYLPNPLACHDTPLLLCITRLIAAFHILRPSSSSDSRLSLLKASTRSSNVSTRVSIRRAGSRGVLAHPTDS</sequence>
<evidence type="ECO:0000313" key="1">
    <source>
        <dbReference type="EMBL" id="EFJ00538.1"/>
    </source>
</evidence>
<dbReference type="AlphaFoldDB" id="D8PTP3"/>
<dbReference type="GeneID" id="9594781"/>
<dbReference type="RefSeq" id="XP_003035440.1">
    <property type="nucleotide sequence ID" value="XM_003035394.1"/>
</dbReference>
<name>D8PTP3_SCHCM</name>
<evidence type="ECO:0000313" key="2">
    <source>
        <dbReference type="Proteomes" id="UP000007431"/>
    </source>
</evidence>
<reference evidence="1 2" key="1">
    <citation type="journal article" date="2010" name="Nat. Biotechnol.">
        <title>Genome sequence of the model mushroom Schizophyllum commune.</title>
        <authorList>
            <person name="Ohm R.A."/>
            <person name="de Jong J.F."/>
            <person name="Lugones L.G."/>
            <person name="Aerts A."/>
            <person name="Kothe E."/>
            <person name="Stajich J.E."/>
            <person name="de Vries R.P."/>
            <person name="Record E."/>
            <person name="Levasseur A."/>
            <person name="Baker S.E."/>
            <person name="Bartholomew K.A."/>
            <person name="Coutinho P.M."/>
            <person name="Erdmann S."/>
            <person name="Fowler T.J."/>
            <person name="Gathman A.C."/>
            <person name="Lombard V."/>
            <person name="Henrissat B."/>
            <person name="Knabe N."/>
            <person name="Kuees U."/>
            <person name="Lilly W.W."/>
            <person name="Lindquist E."/>
            <person name="Lucas S."/>
            <person name="Magnuson J.K."/>
            <person name="Piumi F."/>
            <person name="Raudaskoski M."/>
            <person name="Salamov A."/>
            <person name="Schmutz J."/>
            <person name="Schwarze F.W.M.R."/>
            <person name="vanKuyk P.A."/>
            <person name="Horton J.S."/>
            <person name="Grigoriev I.V."/>
            <person name="Woesten H.A.B."/>
        </authorList>
    </citation>
    <scope>NUCLEOTIDE SEQUENCE [LARGE SCALE GENOMIC DNA]</scope>
    <source>
        <strain evidence="2">H4-8 / FGSC 9210</strain>
    </source>
</reference>
<accession>D8PTP3</accession>
<dbReference type="InParanoid" id="D8PTP3"/>
<feature type="non-terminal residue" evidence="1">
    <location>
        <position position="155"/>
    </location>
</feature>
<organism evidence="2">
    <name type="scientific">Schizophyllum commune (strain H4-8 / FGSC 9210)</name>
    <name type="common">Split gill fungus</name>
    <dbReference type="NCBI Taxonomy" id="578458"/>
    <lineage>
        <taxon>Eukaryota</taxon>
        <taxon>Fungi</taxon>
        <taxon>Dikarya</taxon>
        <taxon>Basidiomycota</taxon>
        <taxon>Agaricomycotina</taxon>
        <taxon>Agaricomycetes</taxon>
        <taxon>Agaricomycetidae</taxon>
        <taxon>Agaricales</taxon>
        <taxon>Schizophyllaceae</taxon>
        <taxon>Schizophyllum</taxon>
    </lineage>
</organism>
<keyword evidence="2" id="KW-1185">Reference proteome</keyword>
<dbReference type="KEGG" id="scm:SCHCO_02523433"/>
<protein>
    <submittedName>
        <fullName evidence="1">Uncharacterized protein</fullName>
    </submittedName>
</protein>
<gene>
    <name evidence="1" type="ORF">SCHCODRAFT_106142</name>
</gene>
<dbReference type="EMBL" id="GL377303">
    <property type="protein sequence ID" value="EFJ00538.1"/>
    <property type="molecule type" value="Genomic_DNA"/>
</dbReference>
<dbReference type="VEuPathDB" id="FungiDB:SCHCODRAFT_02523433"/>
<proteinExistence type="predicted"/>
<dbReference type="Proteomes" id="UP000007431">
    <property type="component" value="Unassembled WGS sequence"/>
</dbReference>